<protein>
    <recommendedName>
        <fullName evidence="9 10">Ribokinase</fullName>
        <shortName evidence="9">RK</shortName>
        <ecNumber evidence="9 10">2.7.1.15</ecNumber>
    </recommendedName>
</protein>
<dbReference type="InterPro" id="IPR029056">
    <property type="entry name" value="Ribokinase-like"/>
</dbReference>
<feature type="binding site" evidence="9">
    <location>
        <position position="288"/>
    </location>
    <ligand>
        <name>K(+)</name>
        <dbReference type="ChEBI" id="CHEBI:29103"/>
    </ligand>
</feature>
<feature type="binding site" evidence="9">
    <location>
        <position position="294"/>
    </location>
    <ligand>
        <name>K(+)</name>
        <dbReference type="ChEBI" id="CHEBI:29103"/>
    </ligand>
</feature>
<evidence type="ECO:0000256" key="6">
    <source>
        <dbReference type="ARBA" id="ARBA00022842"/>
    </source>
</evidence>
<reference evidence="13" key="1">
    <citation type="submission" date="2015-12" db="EMBL/GenBank/DDBJ databases">
        <title>Complete genome sequences of two moderately thermophilic Paenibacillus species.</title>
        <authorList>
            <person name="Butler R.III."/>
            <person name="Wang J."/>
            <person name="Stark B.C."/>
            <person name="Pombert J.-F."/>
        </authorList>
    </citation>
    <scope>NUCLEOTIDE SEQUENCE [LARGE SCALE GENOMIC DNA]</scope>
    <source>
        <strain evidence="13">32O-Y</strain>
    </source>
</reference>
<feature type="binding site" evidence="9">
    <location>
        <begin position="14"/>
        <end position="16"/>
    </location>
    <ligand>
        <name>substrate</name>
    </ligand>
</feature>
<evidence type="ECO:0000313" key="13">
    <source>
        <dbReference type="Proteomes" id="UP000061660"/>
    </source>
</evidence>
<evidence type="ECO:0000256" key="3">
    <source>
        <dbReference type="ARBA" id="ARBA00022741"/>
    </source>
</evidence>
<dbReference type="GO" id="GO:0019303">
    <property type="term" value="P:D-ribose catabolic process"/>
    <property type="evidence" value="ECO:0007669"/>
    <property type="project" value="UniProtKB-UniRule"/>
</dbReference>
<keyword evidence="8 9" id="KW-0119">Carbohydrate metabolism</keyword>
<name>A0A0U2W5T3_9BACL</name>
<evidence type="ECO:0000313" key="12">
    <source>
        <dbReference type="EMBL" id="ALS20778.1"/>
    </source>
</evidence>
<evidence type="ECO:0000256" key="5">
    <source>
        <dbReference type="ARBA" id="ARBA00022840"/>
    </source>
</evidence>
<dbReference type="InterPro" id="IPR011611">
    <property type="entry name" value="PfkB_dom"/>
</dbReference>
<evidence type="ECO:0000256" key="9">
    <source>
        <dbReference type="HAMAP-Rule" id="MF_01987"/>
    </source>
</evidence>
<keyword evidence="5 9" id="KW-0067">ATP-binding</keyword>
<proteinExistence type="inferred from homology"/>
<dbReference type="PATRIC" id="fig|162209.4.peg.408"/>
<feature type="active site" description="Proton acceptor" evidence="9">
    <location>
        <position position="255"/>
    </location>
</feature>
<dbReference type="Gene3D" id="3.40.1190.20">
    <property type="match status" value="1"/>
</dbReference>
<sequence>MTQPARIVVVGSLNMDLVVKAPRIALEGETIKGGTFSTMPGGKGANQAVAASRLGAHVHMVGCVGDDGFGRELLDNLHKANVNTDYVTTVSGSSSGVAMIAVSESGENSIVIAPGANDRMAPEYVRQAESIIREADVVLIQLEIPMETVEEAVVIANRHQVPVILNPAPARSLPEALLKQIDILTPNETEGKLIVTGRAEGDIDVEEIIHDLKSKGVRQVVMTLGGEGVAYSAGEAVQRLKAYTVDVMDTTGAGDSFNAGLGVYLAEGGSLEEAVRFAQKVAALSVTGFGAQASFPSRTEVEGFQ</sequence>
<dbReference type="Proteomes" id="UP000061660">
    <property type="component" value="Chromosome"/>
</dbReference>
<feature type="binding site" evidence="9">
    <location>
        <position position="290"/>
    </location>
    <ligand>
        <name>K(+)</name>
        <dbReference type="ChEBI" id="CHEBI:29103"/>
    </ligand>
</feature>
<dbReference type="InterPro" id="IPR011877">
    <property type="entry name" value="Ribokinase"/>
</dbReference>
<dbReference type="NCBIfam" id="TIGR02152">
    <property type="entry name" value="D_ribokin_bact"/>
    <property type="match status" value="1"/>
</dbReference>
<reference evidence="12 13" key="2">
    <citation type="journal article" date="2016" name="Genome Announc.">
        <title>Complete Genome Sequences of Two Interactive Moderate Thermophiles, Paenibacillus napthalenovorans 32O-Y and Paenibacillus sp. 32O-W.</title>
        <authorList>
            <person name="Butler R.R.III."/>
            <person name="Wang J."/>
            <person name="Stark B.C."/>
            <person name="Pombert J.F."/>
        </authorList>
    </citation>
    <scope>NUCLEOTIDE SEQUENCE [LARGE SCALE GENOMIC DNA]</scope>
    <source>
        <strain evidence="12 13">32O-Y</strain>
    </source>
</reference>
<keyword evidence="2 9" id="KW-0479">Metal-binding</keyword>
<feature type="binding site" evidence="9">
    <location>
        <begin position="254"/>
        <end position="255"/>
    </location>
    <ligand>
        <name>ATP</name>
        <dbReference type="ChEBI" id="CHEBI:30616"/>
    </ligand>
</feature>
<evidence type="ECO:0000256" key="1">
    <source>
        <dbReference type="ARBA" id="ARBA00022679"/>
    </source>
</evidence>
<comment type="subunit">
    <text evidence="9">Homodimer.</text>
</comment>
<feature type="domain" description="Carbohydrate kinase PfkB" evidence="11">
    <location>
        <begin position="6"/>
        <end position="297"/>
    </location>
</feature>
<feature type="binding site" evidence="9">
    <location>
        <position position="249"/>
    </location>
    <ligand>
        <name>K(+)</name>
        <dbReference type="ChEBI" id="CHEBI:29103"/>
    </ligand>
</feature>
<feature type="binding site" evidence="9">
    <location>
        <position position="143"/>
    </location>
    <ligand>
        <name>substrate</name>
    </ligand>
</feature>
<comment type="similarity">
    <text evidence="9">Belongs to the carbohydrate kinase PfkB family. Ribokinase subfamily.</text>
</comment>
<dbReference type="EC" id="2.7.1.15" evidence="9 10"/>
<dbReference type="HAMAP" id="MF_01987">
    <property type="entry name" value="Ribokinase"/>
    <property type="match status" value="1"/>
</dbReference>
<feature type="binding site" evidence="9">
    <location>
        <begin position="223"/>
        <end position="228"/>
    </location>
    <ligand>
        <name>ATP</name>
        <dbReference type="ChEBI" id="CHEBI:30616"/>
    </ligand>
</feature>
<dbReference type="EMBL" id="CP013652">
    <property type="protein sequence ID" value="ALS20778.1"/>
    <property type="molecule type" value="Genomic_DNA"/>
</dbReference>
<feature type="binding site" evidence="9">
    <location>
        <begin position="42"/>
        <end position="46"/>
    </location>
    <ligand>
        <name>substrate</name>
    </ligand>
</feature>
<evidence type="ECO:0000256" key="10">
    <source>
        <dbReference type="NCBIfam" id="TIGR02152"/>
    </source>
</evidence>
<dbReference type="KEGG" id="pnp:IJ22_03890"/>
<comment type="subcellular location">
    <subcellularLocation>
        <location evidence="9">Cytoplasm</location>
    </subcellularLocation>
</comment>
<dbReference type="Pfam" id="PF00294">
    <property type="entry name" value="PfkB"/>
    <property type="match status" value="1"/>
</dbReference>
<keyword evidence="4 9" id="KW-0418">Kinase</keyword>
<accession>A0A0U2W5T3</accession>
<dbReference type="PANTHER" id="PTHR10584">
    <property type="entry name" value="SUGAR KINASE"/>
    <property type="match status" value="1"/>
</dbReference>
<dbReference type="GO" id="GO:0005524">
    <property type="term" value="F:ATP binding"/>
    <property type="evidence" value="ECO:0007669"/>
    <property type="project" value="UniProtKB-UniRule"/>
</dbReference>
<evidence type="ECO:0000259" key="11">
    <source>
        <dbReference type="Pfam" id="PF00294"/>
    </source>
</evidence>
<evidence type="ECO:0000256" key="7">
    <source>
        <dbReference type="ARBA" id="ARBA00022958"/>
    </source>
</evidence>
<keyword evidence="3 9" id="KW-0547">Nucleotide-binding</keyword>
<dbReference type="GO" id="GO:0005829">
    <property type="term" value="C:cytosol"/>
    <property type="evidence" value="ECO:0007669"/>
    <property type="project" value="TreeGrafter"/>
</dbReference>
<dbReference type="GO" id="GO:0004747">
    <property type="term" value="F:ribokinase activity"/>
    <property type="evidence" value="ECO:0007669"/>
    <property type="project" value="UniProtKB-UniRule"/>
</dbReference>
<comment type="catalytic activity">
    <reaction evidence="9">
        <text>D-ribose + ATP = D-ribose 5-phosphate + ADP + H(+)</text>
        <dbReference type="Rhea" id="RHEA:13697"/>
        <dbReference type="ChEBI" id="CHEBI:15378"/>
        <dbReference type="ChEBI" id="CHEBI:30616"/>
        <dbReference type="ChEBI" id="CHEBI:47013"/>
        <dbReference type="ChEBI" id="CHEBI:78346"/>
        <dbReference type="ChEBI" id="CHEBI:456216"/>
        <dbReference type="EC" id="2.7.1.15"/>
    </reaction>
</comment>
<organism evidence="12 13">
    <name type="scientific">Paenibacillus naphthalenovorans</name>
    <dbReference type="NCBI Taxonomy" id="162209"/>
    <lineage>
        <taxon>Bacteria</taxon>
        <taxon>Bacillati</taxon>
        <taxon>Bacillota</taxon>
        <taxon>Bacilli</taxon>
        <taxon>Bacillales</taxon>
        <taxon>Paenibacillaceae</taxon>
        <taxon>Paenibacillus</taxon>
    </lineage>
</organism>
<comment type="caution">
    <text evidence="9">Lacks conserved residue(s) required for the propagation of feature annotation.</text>
</comment>
<dbReference type="OrthoDB" id="9775849at2"/>
<keyword evidence="9" id="KW-0963">Cytoplasm</keyword>
<dbReference type="PRINTS" id="PR00990">
    <property type="entry name" value="RIBOKINASE"/>
</dbReference>
<dbReference type="CDD" id="cd01174">
    <property type="entry name" value="ribokinase"/>
    <property type="match status" value="1"/>
</dbReference>
<comment type="cofactor">
    <cofactor evidence="9">
        <name>Mg(2+)</name>
        <dbReference type="ChEBI" id="CHEBI:18420"/>
    </cofactor>
    <text evidence="9">Requires a divalent cation, most likely magnesium in vivo, as an electrophilic catalyst to aid phosphoryl group transfer. It is the chelate of the metal and the nucleotide that is the actual substrate.</text>
</comment>
<dbReference type="STRING" id="162209.IJ22_03890"/>
<feature type="binding site" evidence="9">
    <location>
        <position position="187"/>
    </location>
    <ligand>
        <name>ATP</name>
        <dbReference type="ChEBI" id="CHEBI:30616"/>
    </ligand>
</feature>
<evidence type="ECO:0000256" key="4">
    <source>
        <dbReference type="ARBA" id="ARBA00022777"/>
    </source>
</evidence>
<dbReference type="UniPathway" id="UPA00916">
    <property type="reaction ID" value="UER00889"/>
</dbReference>
<keyword evidence="13" id="KW-1185">Reference proteome</keyword>
<keyword evidence="1 9" id="KW-0808">Transferase</keyword>
<dbReference type="GO" id="GO:0046872">
    <property type="term" value="F:metal ion binding"/>
    <property type="evidence" value="ECO:0007669"/>
    <property type="project" value="UniProtKB-KW"/>
</dbReference>
<feature type="binding site" evidence="9">
    <location>
        <position position="285"/>
    </location>
    <ligand>
        <name>K(+)</name>
        <dbReference type="ChEBI" id="CHEBI:29103"/>
    </ligand>
</feature>
<evidence type="ECO:0000256" key="2">
    <source>
        <dbReference type="ARBA" id="ARBA00022723"/>
    </source>
</evidence>
<comment type="activity regulation">
    <text evidence="9">Activated by a monovalent cation that binds near, but not in, the active site. The most likely occupant of the site in vivo is potassium. Ion binding induces a conformational change that may alter substrate affinity.</text>
</comment>
<gene>
    <name evidence="9" type="primary">rbsK</name>
    <name evidence="12" type="ORF">IJ22_03890</name>
</gene>
<comment type="function">
    <text evidence="9">Catalyzes the phosphorylation of ribose at O-5 in a reaction requiring ATP and magnesium. The resulting D-ribose-5-phosphate can then be used either for sythesis of nucleotides, histidine, and tryptophan, or as a component of the pentose phosphate pathway.</text>
</comment>
<comment type="pathway">
    <text evidence="9">Carbohydrate metabolism; D-ribose degradation; D-ribose 5-phosphate from beta-D-ribopyranose: step 2/2.</text>
</comment>
<dbReference type="PANTHER" id="PTHR10584:SF166">
    <property type="entry name" value="RIBOKINASE"/>
    <property type="match status" value="1"/>
</dbReference>
<keyword evidence="7 9" id="KW-0630">Potassium</keyword>
<dbReference type="RefSeq" id="WP_062406847.1">
    <property type="nucleotide sequence ID" value="NZ_CP013652.1"/>
</dbReference>
<feature type="binding site" evidence="9">
    <location>
        <position position="251"/>
    </location>
    <ligand>
        <name>K(+)</name>
        <dbReference type="ChEBI" id="CHEBI:29103"/>
    </ligand>
</feature>
<dbReference type="InterPro" id="IPR002139">
    <property type="entry name" value="Ribo/fructo_kinase"/>
</dbReference>
<dbReference type="SUPFAM" id="SSF53613">
    <property type="entry name" value="Ribokinase-like"/>
    <property type="match status" value="1"/>
</dbReference>
<feature type="binding site" evidence="9">
    <location>
        <position position="255"/>
    </location>
    <ligand>
        <name>substrate</name>
    </ligand>
</feature>
<evidence type="ECO:0000256" key="8">
    <source>
        <dbReference type="ARBA" id="ARBA00023277"/>
    </source>
</evidence>
<keyword evidence="6 9" id="KW-0460">Magnesium</keyword>
<dbReference type="AlphaFoldDB" id="A0A0U2W5T3"/>